<dbReference type="Pfam" id="PF07727">
    <property type="entry name" value="RVT_2"/>
    <property type="match status" value="1"/>
</dbReference>
<organism evidence="2 3">
    <name type="scientific">Elaeis guineensis var. tenera</name>
    <name type="common">Oil palm</name>
    <dbReference type="NCBI Taxonomy" id="51953"/>
    <lineage>
        <taxon>Eukaryota</taxon>
        <taxon>Viridiplantae</taxon>
        <taxon>Streptophyta</taxon>
        <taxon>Embryophyta</taxon>
        <taxon>Tracheophyta</taxon>
        <taxon>Spermatophyta</taxon>
        <taxon>Magnoliopsida</taxon>
        <taxon>Liliopsida</taxon>
        <taxon>Arecaceae</taxon>
        <taxon>Arecoideae</taxon>
        <taxon>Cocoseae</taxon>
        <taxon>Elaeidinae</taxon>
        <taxon>Elaeis</taxon>
    </lineage>
</organism>
<feature type="domain" description="Reverse transcriptase Ty1/copia-type" evidence="1">
    <location>
        <begin position="51"/>
        <end position="138"/>
    </location>
</feature>
<dbReference type="InParanoid" id="A0A6J0PGC7"/>
<dbReference type="OrthoDB" id="1930494at2759"/>
<accession>A0A6J0PGC7</accession>
<dbReference type="InterPro" id="IPR013103">
    <property type="entry name" value="RVT_2"/>
</dbReference>
<proteinExistence type="predicted"/>
<evidence type="ECO:0000313" key="3">
    <source>
        <dbReference type="RefSeq" id="XP_019704674.1"/>
    </source>
</evidence>
<dbReference type="AlphaFoldDB" id="A0A6J0PGC7"/>
<dbReference type="PANTHER" id="PTHR11439">
    <property type="entry name" value="GAG-POL-RELATED RETROTRANSPOSON"/>
    <property type="match status" value="1"/>
</dbReference>
<evidence type="ECO:0000313" key="2">
    <source>
        <dbReference type="Proteomes" id="UP000504607"/>
    </source>
</evidence>
<keyword evidence="2" id="KW-1185">Reference proteome</keyword>
<reference evidence="3" key="1">
    <citation type="submission" date="2025-08" db="UniProtKB">
        <authorList>
            <consortium name="RefSeq"/>
        </authorList>
    </citation>
    <scope>IDENTIFICATION</scope>
</reference>
<protein>
    <submittedName>
        <fullName evidence="3">Uncharacterized protein LOC109505607</fullName>
    </submittedName>
</protein>
<name>A0A6J0PGC7_ELAGV</name>
<gene>
    <name evidence="3" type="primary">LOC109505607</name>
</gene>
<dbReference type="RefSeq" id="XP_019704674.1">
    <property type="nucleotide sequence ID" value="XM_019849115.1"/>
</dbReference>
<evidence type="ECO:0000259" key="1">
    <source>
        <dbReference type="Pfam" id="PF07727"/>
    </source>
</evidence>
<dbReference type="Proteomes" id="UP000504607">
    <property type="component" value="Chromosome 3"/>
</dbReference>
<sequence>MALRDEFEFVQASILYKSPLLYVDTALSKLIAEETRKEIISSNPDGSLILAAWIKIKADGSIERYKARLVAKDIMQEYGIDYEEIFTPITHMISVRTLLTVAAAKQWFLHQLDVKNTFLHGDLSEEVYMMPPPGLPHQPTQVSKYASDLLIRADLIDNKIADTSLELNLKLRSTDRKILADPSWYRQLVSSLNYLTITQLDISHVVHVVSQFMFESHSVYISDHAVY</sequence>
<dbReference type="PANTHER" id="PTHR11439:SF461">
    <property type="entry name" value="OS10G0432200 PROTEIN"/>
    <property type="match status" value="1"/>
</dbReference>